<evidence type="ECO:0000259" key="1">
    <source>
        <dbReference type="Pfam" id="PF00501"/>
    </source>
</evidence>
<dbReference type="EMBL" id="LQYT01000135">
    <property type="protein sequence ID" value="KYD08760.1"/>
    <property type="molecule type" value="Genomic_DNA"/>
</dbReference>
<dbReference type="GO" id="GO:0004467">
    <property type="term" value="F:long-chain fatty acid-CoA ligase activity"/>
    <property type="evidence" value="ECO:0007669"/>
    <property type="project" value="UniProtKB-EC"/>
</dbReference>
<comment type="caution">
    <text evidence="2">The sequence shown here is derived from an EMBL/GenBank/DDBJ whole genome shotgun (WGS) entry which is preliminary data.</text>
</comment>
<dbReference type="InterPro" id="IPR050237">
    <property type="entry name" value="ATP-dep_AMP-bd_enzyme"/>
</dbReference>
<protein>
    <submittedName>
        <fullName evidence="2">Long-chain-fatty-acid--CoA ligase</fullName>
        <ecNumber evidence="2">6.2.1.3</ecNumber>
    </submittedName>
</protein>
<evidence type="ECO:0000313" key="3">
    <source>
        <dbReference type="Proteomes" id="UP000075683"/>
    </source>
</evidence>
<dbReference type="PANTHER" id="PTHR43767">
    <property type="entry name" value="LONG-CHAIN-FATTY-ACID--COA LIGASE"/>
    <property type="match status" value="1"/>
</dbReference>
<gene>
    <name evidence="2" type="ORF">B4135_0442</name>
</gene>
<dbReference type="Gene3D" id="3.40.50.12780">
    <property type="entry name" value="N-terminal domain of ligase-like"/>
    <property type="match status" value="1"/>
</dbReference>
<keyword evidence="2" id="KW-0436">Ligase</keyword>
<organism evidence="2 3">
    <name type="scientific">Caldibacillus debilis</name>
    <dbReference type="NCBI Taxonomy" id="301148"/>
    <lineage>
        <taxon>Bacteria</taxon>
        <taxon>Bacillati</taxon>
        <taxon>Bacillota</taxon>
        <taxon>Bacilli</taxon>
        <taxon>Bacillales</taxon>
        <taxon>Bacillaceae</taxon>
        <taxon>Caldibacillus</taxon>
    </lineage>
</organism>
<dbReference type="AlphaFoldDB" id="A0A150L936"/>
<dbReference type="SUPFAM" id="SSF56801">
    <property type="entry name" value="Acetyl-CoA synthetase-like"/>
    <property type="match status" value="1"/>
</dbReference>
<reference evidence="2 3" key="1">
    <citation type="submission" date="2016-01" db="EMBL/GenBank/DDBJ databases">
        <title>Draft Genome Sequences of Seven Thermophilic Sporeformers Isolated from Foods.</title>
        <authorList>
            <person name="Berendsen E.M."/>
            <person name="Wells-Bennik M.H."/>
            <person name="Krawcyk A.O."/>
            <person name="De Jong A."/>
            <person name="Holsappel S."/>
            <person name="Eijlander R.T."/>
            <person name="Kuipers O.P."/>
        </authorList>
    </citation>
    <scope>NUCLEOTIDE SEQUENCE [LARGE SCALE GENOMIC DNA]</scope>
    <source>
        <strain evidence="2 3">B4135</strain>
    </source>
</reference>
<dbReference type="RefSeq" id="WP_061570116.1">
    <property type="nucleotide sequence ID" value="NZ_LQYT01000135.1"/>
</dbReference>
<dbReference type="STRING" id="301148.B4135_0442"/>
<dbReference type="OrthoDB" id="9757771at2"/>
<sequence>MTWQTDWISSRSRLTPESTAVIDGETGERWSFRQLESRAAQLAGYLRSIGVARGDRVALLAPNHVSYLDFLFACGKLGAILVPLNWRLSVHELKYIVGGFPLEGCGRHCK</sequence>
<accession>A0A150L936</accession>
<name>A0A150L936_9BACI</name>
<dbReference type="Proteomes" id="UP000075683">
    <property type="component" value="Unassembled WGS sequence"/>
</dbReference>
<dbReference type="PATRIC" id="fig|301148.3.peg.2086"/>
<proteinExistence type="predicted"/>
<dbReference type="InterPro" id="IPR042099">
    <property type="entry name" value="ANL_N_sf"/>
</dbReference>
<feature type="domain" description="AMP-dependent synthetase/ligase" evidence="1">
    <location>
        <begin position="13"/>
        <end position="97"/>
    </location>
</feature>
<dbReference type="InterPro" id="IPR000873">
    <property type="entry name" value="AMP-dep_synth/lig_dom"/>
</dbReference>
<dbReference type="PANTHER" id="PTHR43767:SF1">
    <property type="entry name" value="NONRIBOSOMAL PEPTIDE SYNTHASE PES1 (EUROFUNG)-RELATED"/>
    <property type="match status" value="1"/>
</dbReference>
<dbReference type="EC" id="6.2.1.3" evidence="2"/>
<dbReference type="Pfam" id="PF00501">
    <property type="entry name" value="AMP-binding"/>
    <property type="match status" value="1"/>
</dbReference>
<evidence type="ECO:0000313" key="2">
    <source>
        <dbReference type="EMBL" id="KYD08760.1"/>
    </source>
</evidence>